<dbReference type="GO" id="GO:0042600">
    <property type="term" value="C:egg chorion"/>
    <property type="evidence" value="ECO:0007669"/>
    <property type="project" value="InterPro"/>
</dbReference>
<evidence type="ECO:0000256" key="4">
    <source>
        <dbReference type="SAM" id="SignalP"/>
    </source>
</evidence>
<dbReference type="Proteomes" id="UP000691718">
    <property type="component" value="Unassembled WGS sequence"/>
</dbReference>
<reference evidence="5" key="1">
    <citation type="submission" date="2021-04" db="EMBL/GenBank/DDBJ databases">
        <authorList>
            <person name="Tunstrom K."/>
        </authorList>
    </citation>
    <scope>NUCLEOTIDE SEQUENCE</scope>
</reference>
<evidence type="ECO:0000256" key="1">
    <source>
        <dbReference type="ARBA" id="ARBA00005906"/>
    </source>
</evidence>
<evidence type="ECO:0000256" key="2">
    <source>
        <dbReference type="ARBA" id="ARBA00022737"/>
    </source>
</evidence>
<feature type="chain" id="PRO_5035846654" evidence="4">
    <location>
        <begin position="22"/>
        <end position="135"/>
    </location>
</feature>
<dbReference type="InterPro" id="IPR002635">
    <property type="entry name" value="Chorion"/>
</dbReference>
<comment type="similarity">
    <text evidence="1 3">Belongs to the chorion protein family.</text>
</comment>
<proteinExistence type="inferred from homology"/>
<sequence length="135" mass="13623">MAATVFVFTCVFGLLAPSIYGQCLSRCANNLGVYGNGLAITIVIIKNYKDCSLSAANADAALAAADGGGFIMISSSPSASRGVFVSSDNEISGILSVIGQLPFSSTALLDGALPIAGAGSVRYGCGYGDLSILRE</sequence>
<protein>
    <submittedName>
        <fullName evidence="5">(apollo) hypothetical protein</fullName>
    </submittedName>
</protein>
<keyword evidence="4" id="KW-0732">Signal</keyword>
<accession>A0A8S3Y600</accession>
<evidence type="ECO:0000256" key="3">
    <source>
        <dbReference type="RuleBase" id="RU004378"/>
    </source>
</evidence>
<name>A0A8S3Y600_PARAO</name>
<evidence type="ECO:0000313" key="5">
    <source>
        <dbReference type="EMBL" id="CAG5054973.1"/>
    </source>
</evidence>
<dbReference type="GO" id="GO:0007304">
    <property type="term" value="P:chorion-containing eggshell formation"/>
    <property type="evidence" value="ECO:0007669"/>
    <property type="project" value="InterPro"/>
</dbReference>
<evidence type="ECO:0000313" key="6">
    <source>
        <dbReference type="Proteomes" id="UP000691718"/>
    </source>
</evidence>
<gene>
    <name evidence="5" type="ORF">PAPOLLO_LOCUS26104</name>
</gene>
<keyword evidence="2" id="KW-0677">Repeat</keyword>
<dbReference type="EMBL" id="CAJQZP010001576">
    <property type="protein sequence ID" value="CAG5054973.1"/>
    <property type="molecule type" value="Genomic_DNA"/>
</dbReference>
<comment type="caution">
    <text evidence="5">The sequence shown here is derived from an EMBL/GenBank/DDBJ whole genome shotgun (WGS) entry which is preliminary data.</text>
</comment>
<dbReference type="Pfam" id="PF01723">
    <property type="entry name" value="Chorion_1"/>
    <property type="match status" value="1"/>
</dbReference>
<feature type="signal peptide" evidence="4">
    <location>
        <begin position="1"/>
        <end position="21"/>
    </location>
</feature>
<dbReference type="OrthoDB" id="6930117at2759"/>
<organism evidence="5 6">
    <name type="scientific">Parnassius apollo</name>
    <name type="common">Apollo butterfly</name>
    <name type="synonym">Papilio apollo</name>
    <dbReference type="NCBI Taxonomy" id="110799"/>
    <lineage>
        <taxon>Eukaryota</taxon>
        <taxon>Metazoa</taxon>
        <taxon>Ecdysozoa</taxon>
        <taxon>Arthropoda</taxon>
        <taxon>Hexapoda</taxon>
        <taxon>Insecta</taxon>
        <taxon>Pterygota</taxon>
        <taxon>Neoptera</taxon>
        <taxon>Endopterygota</taxon>
        <taxon>Lepidoptera</taxon>
        <taxon>Glossata</taxon>
        <taxon>Ditrysia</taxon>
        <taxon>Papilionoidea</taxon>
        <taxon>Papilionidae</taxon>
        <taxon>Parnassiinae</taxon>
        <taxon>Parnassini</taxon>
        <taxon>Parnassius</taxon>
        <taxon>Parnassius</taxon>
    </lineage>
</organism>
<keyword evidence="6" id="KW-1185">Reference proteome</keyword>
<dbReference type="GO" id="GO:0005213">
    <property type="term" value="F:structural constituent of egg chorion"/>
    <property type="evidence" value="ECO:0007669"/>
    <property type="project" value="InterPro"/>
</dbReference>
<dbReference type="AlphaFoldDB" id="A0A8S3Y600"/>